<feature type="compositionally biased region" description="Basic residues" evidence="1">
    <location>
        <begin position="1"/>
        <end position="15"/>
    </location>
</feature>
<dbReference type="InterPro" id="IPR036388">
    <property type="entry name" value="WH-like_DNA-bd_sf"/>
</dbReference>
<evidence type="ECO:0000259" key="2">
    <source>
        <dbReference type="Pfam" id="PF03551"/>
    </source>
</evidence>
<evidence type="ECO:0000256" key="1">
    <source>
        <dbReference type="SAM" id="MobiDB-lite"/>
    </source>
</evidence>
<name>A0ABM7G3M0_9SPHN</name>
<accession>A0ABM7G3M0</accession>
<feature type="compositionally biased region" description="Gly residues" evidence="1">
    <location>
        <begin position="16"/>
        <end position="46"/>
    </location>
</feature>
<reference evidence="3" key="1">
    <citation type="submission" date="2018-07" db="EMBL/GenBank/DDBJ databases">
        <title>Complete genome sequence of Sphingomonas bisphenolicum strain AO1, a bisphenol A degradative bacterium isolated from Japanese farm field.</title>
        <authorList>
            <person name="Murakami M."/>
            <person name="Koh M."/>
            <person name="Koba S."/>
            <person name="Matsumura Y."/>
        </authorList>
    </citation>
    <scope>NUCLEOTIDE SEQUENCE</scope>
    <source>
        <strain evidence="3">AO1</strain>
    </source>
</reference>
<dbReference type="PANTHER" id="PTHR43252">
    <property type="entry name" value="TRANSCRIPTIONAL REGULATOR YQJI"/>
    <property type="match status" value="1"/>
</dbReference>
<sequence>MMHFPYSHRGRHGGHHPGAGRFGSPDGFGRGDGFGGGRGGPFGGDPFGEDGLRGGGHGGRGGRGGGGGRRRLFDNETLRLILLKLIADEPRHGYELIRAIEALSGEAYAPSPGVVYPTLTMLAEMDLIVEEPSEGSRKRFAITDAGKVQIEERKAALDLALARLAALAQKAERVDGAPVRRALHNLRIAIQHRLEKEGADNQTMFDVASLIDEAASKIERL</sequence>
<dbReference type="Proteomes" id="UP001059971">
    <property type="component" value="Chromosome 1"/>
</dbReference>
<dbReference type="InterPro" id="IPR036390">
    <property type="entry name" value="WH_DNA-bd_sf"/>
</dbReference>
<dbReference type="Pfam" id="PF03551">
    <property type="entry name" value="PadR"/>
    <property type="match status" value="1"/>
</dbReference>
<keyword evidence="4" id="KW-1185">Reference proteome</keyword>
<feature type="compositionally biased region" description="Gly residues" evidence="1">
    <location>
        <begin position="53"/>
        <end position="67"/>
    </location>
</feature>
<feature type="domain" description="Transcription regulator PadR N-terminal" evidence="2">
    <location>
        <begin position="82"/>
        <end position="152"/>
    </location>
</feature>
<dbReference type="SUPFAM" id="SSF46785">
    <property type="entry name" value="Winged helix' DNA-binding domain"/>
    <property type="match status" value="1"/>
</dbReference>
<feature type="region of interest" description="Disordered" evidence="1">
    <location>
        <begin position="1"/>
        <end position="70"/>
    </location>
</feature>
<dbReference type="RefSeq" id="WP_261936323.1">
    <property type="nucleotide sequence ID" value="NZ_AP018817.1"/>
</dbReference>
<proteinExistence type="predicted"/>
<protein>
    <recommendedName>
        <fullName evidence="2">Transcription regulator PadR N-terminal domain-containing protein</fullName>
    </recommendedName>
</protein>
<dbReference type="InterPro" id="IPR005149">
    <property type="entry name" value="Tscrpt_reg_PadR_N"/>
</dbReference>
<organism evidence="3 4">
    <name type="scientific">Sphingomonas bisphenolicum</name>
    <dbReference type="NCBI Taxonomy" id="296544"/>
    <lineage>
        <taxon>Bacteria</taxon>
        <taxon>Pseudomonadati</taxon>
        <taxon>Pseudomonadota</taxon>
        <taxon>Alphaproteobacteria</taxon>
        <taxon>Sphingomonadales</taxon>
        <taxon>Sphingomonadaceae</taxon>
        <taxon>Sphingomonas</taxon>
    </lineage>
</organism>
<dbReference type="EMBL" id="AP018817">
    <property type="protein sequence ID" value="BBF69150.1"/>
    <property type="molecule type" value="Genomic_DNA"/>
</dbReference>
<dbReference type="Gene3D" id="1.10.10.10">
    <property type="entry name" value="Winged helix-like DNA-binding domain superfamily/Winged helix DNA-binding domain"/>
    <property type="match status" value="1"/>
</dbReference>
<evidence type="ECO:0000313" key="3">
    <source>
        <dbReference type="EMBL" id="BBF69150.1"/>
    </source>
</evidence>
<evidence type="ECO:0000313" key="4">
    <source>
        <dbReference type="Proteomes" id="UP001059971"/>
    </source>
</evidence>
<gene>
    <name evidence="3" type="ORF">SBA_ch1_13500</name>
</gene>
<dbReference type="PANTHER" id="PTHR43252:SF7">
    <property type="entry name" value="TRANSCRIPTIONAL REGULATOR YQJI"/>
    <property type="match status" value="1"/>
</dbReference>